<evidence type="ECO:0000313" key="2">
    <source>
        <dbReference type="EMBL" id="HEV08797.1"/>
    </source>
</evidence>
<organism evidence="2">
    <name type="scientific">Sulfurihydrogenibium azorense</name>
    <dbReference type="NCBI Taxonomy" id="309806"/>
    <lineage>
        <taxon>Bacteria</taxon>
        <taxon>Pseudomonadati</taxon>
        <taxon>Aquificota</taxon>
        <taxon>Aquificia</taxon>
        <taxon>Aquificales</taxon>
        <taxon>Hydrogenothermaceae</taxon>
        <taxon>Sulfurihydrogenibium</taxon>
    </lineage>
</organism>
<dbReference type="EMBL" id="DSFC01000007">
    <property type="protein sequence ID" value="HEV08797.1"/>
    <property type="molecule type" value="Genomic_DNA"/>
</dbReference>
<name>A0A831YC55_9AQUI</name>
<feature type="chain" id="PRO_5033058570" description="Lipoprotein" evidence="1">
    <location>
        <begin position="20"/>
        <end position="324"/>
    </location>
</feature>
<sequence>MKKKVLLSVGFLSASVIMSCGGGGGITGSGSDVKGFYSLSLTLTNTPNISPAIDDSSGSISFPPDTIAGQLTLSYNGPNTNSNNNSPLYGVIESSEICFNDPVNKCFQVNISGTLIPGQPLSFTQQFVQYKYEPPWIILNPYEDERFPYPSIGNNMTKVQIGVGDGSKTKFYYTLPQNTTDKDGGYITYGDEINVYITTTNTTSTGAGSGSGGSGGSGNTTTTTTFACSLSNPTNVCTVDKSGQNVTFYTAPPANSNIVLEYSAYKSYNWNPTVDAKALNHLYNGQNYAIVNATLKVRVRMMDGTHLDAAQSFQMQVVPRKQQQ</sequence>
<accession>A0A831YC55</accession>
<comment type="caution">
    <text evidence="2">The sequence shown here is derived from an EMBL/GenBank/DDBJ whole genome shotgun (WGS) entry which is preliminary data.</text>
</comment>
<gene>
    <name evidence="2" type="ORF">ENO34_00155</name>
</gene>
<evidence type="ECO:0008006" key="3">
    <source>
        <dbReference type="Google" id="ProtNLM"/>
    </source>
</evidence>
<proteinExistence type="predicted"/>
<reference evidence="2" key="1">
    <citation type="journal article" date="2020" name="mSystems">
        <title>Genome- and Community-Level Interaction Insights into Carbon Utilization and Element Cycling Functions of Hydrothermarchaeota in Hydrothermal Sediment.</title>
        <authorList>
            <person name="Zhou Z."/>
            <person name="Liu Y."/>
            <person name="Xu W."/>
            <person name="Pan J."/>
            <person name="Luo Z.H."/>
            <person name="Li M."/>
        </authorList>
    </citation>
    <scope>NUCLEOTIDE SEQUENCE [LARGE SCALE GENOMIC DNA]</scope>
    <source>
        <strain evidence="2">SpSt-1257</strain>
    </source>
</reference>
<dbReference type="AlphaFoldDB" id="A0A831YC55"/>
<dbReference type="PROSITE" id="PS51257">
    <property type="entry name" value="PROKAR_LIPOPROTEIN"/>
    <property type="match status" value="1"/>
</dbReference>
<dbReference type="Proteomes" id="UP000885621">
    <property type="component" value="Unassembled WGS sequence"/>
</dbReference>
<protein>
    <recommendedName>
        <fullName evidence="3">Lipoprotein</fullName>
    </recommendedName>
</protein>
<evidence type="ECO:0000256" key="1">
    <source>
        <dbReference type="SAM" id="SignalP"/>
    </source>
</evidence>
<keyword evidence="1" id="KW-0732">Signal</keyword>
<feature type="signal peptide" evidence="1">
    <location>
        <begin position="1"/>
        <end position="19"/>
    </location>
</feature>